<dbReference type="Pfam" id="PF07695">
    <property type="entry name" value="7TMR-DISM_7TM"/>
    <property type="match status" value="1"/>
</dbReference>
<keyword evidence="3" id="KW-0812">Transmembrane</keyword>
<feature type="transmembrane region" description="Helical" evidence="3">
    <location>
        <begin position="373"/>
        <end position="393"/>
    </location>
</feature>
<feature type="transmembrane region" description="Helical" evidence="3">
    <location>
        <begin position="287"/>
        <end position="305"/>
    </location>
</feature>
<name>A0A6L6Q2L5_9BURK</name>
<dbReference type="InterPro" id="IPR000160">
    <property type="entry name" value="GGDEF_dom"/>
</dbReference>
<dbReference type="EC" id="2.7.7.65" evidence="1"/>
<gene>
    <name evidence="6" type="ORF">GM668_17490</name>
</gene>
<dbReference type="AlphaFoldDB" id="A0A6L6Q2L5"/>
<dbReference type="InterPro" id="IPR050469">
    <property type="entry name" value="Diguanylate_Cyclase"/>
</dbReference>
<evidence type="ECO:0000313" key="6">
    <source>
        <dbReference type="EMBL" id="MTW03880.1"/>
    </source>
</evidence>
<feature type="transmembrane region" description="Helical" evidence="3">
    <location>
        <begin position="347"/>
        <end position="367"/>
    </location>
</feature>
<dbReference type="GO" id="GO:0052621">
    <property type="term" value="F:diguanylate cyclase activity"/>
    <property type="evidence" value="ECO:0007669"/>
    <property type="project" value="UniProtKB-EC"/>
</dbReference>
<dbReference type="InterPro" id="IPR043128">
    <property type="entry name" value="Rev_trsase/Diguanyl_cyclase"/>
</dbReference>
<dbReference type="Gene3D" id="3.30.70.270">
    <property type="match status" value="1"/>
</dbReference>
<dbReference type="SMART" id="SM00267">
    <property type="entry name" value="GGDEF"/>
    <property type="match status" value="1"/>
</dbReference>
<dbReference type="GO" id="GO:1902201">
    <property type="term" value="P:negative regulation of bacterial-type flagellum-dependent cell motility"/>
    <property type="evidence" value="ECO:0007669"/>
    <property type="project" value="TreeGrafter"/>
</dbReference>
<feature type="transmembrane region" description="Helical" evidence="3">
    <location>
        <begin position="219"/>
        <end position="242"/>
    </location>
</feature>
<keyword evidence="3" id="KW-0472">Membrane</keyword>
<feature type="transmembrane region" description="Helical" evidence="3">
    <location>
        <begin position="254"/>
        <end position="275"/>
    </location>
</feature>
<comment type="caution">
    <text evidence="6">The sequence shown here is derived from an EMBL/GenBank/DDBJ whole genome shotgun (WGS) entry which is preliminary data.</text>
</comment>
<feature type="transmembrane region" description="Helical" evidence="3">
    <location>
        <begin position="317"/>
        <end position="335"/>
    </location>
</feature>
<dbReference type="Gene3D" id="2.60.40.2380">
    <property type="match status" value="1"/>
</dbReference>
<dbReference type="InterPro" id="IPR011622">
    <property type="entry name" value="7TMR_DISM_rcpt_extracell_dom2"/>
</dbReference>
<dbReference type="PANTHER" id="PTHR45138">
    <property type="entry name" value="REGULATORY COMPONENTS OF SENSORY TRANSDUCTION SYSTEM"/>
    <property type="match status" value="1"/>
</dbReference>
<dbReference type="EMBL" id="WNLA01000012">
    <property type="protein sequence ID" value="MTW03880.1"/>
    <property type="molecule type" value="Genomic_DNA"/>
</dbReference>
<proteinExistence type="predicted"/>
<comment type="catalytic activity">
    <reaction evidence="2">
        <text>2 GTP = 3',3'-c-di-GMP + 2 diphosphate</text>
        <dbReference type="Rhea" id="RHEA:24898"/>
        <dbReference type="ChEBI" id="CHEBI:33019"/>
        <dbReference type="ChEBI" id="CHEBI:37565"/>
        <dbReference type="ChEBI" id="CHEBI:58805"/>
        <dbReference type="EC" id="2.7.7.65"/>
    </reaction>
</comment>
<reference evidence="6 7" key="1">
    <citation type="submission" date="2019-11" db="EMBL/GenBank/DDBJ databases">
        <title>Type strains purchased from KCTC, JCM and DSMZ.</title>
        <authorList>
            <person name="Lu H."/>
        </authorList>
    </citation>
    <scope>NUCLEOTIDE SEQUENCE [LARGE SCALE GENOMIC DNA]</scope>
    <source>
        <strain evidence="6 7">KCTC 42409</strain>
    </source>
</reference>
<dbReference type="SUPFAM" id="SSF55073">
    <property type="entry name" value="Nucleotide cyclase"/>
    <property type="match status" value="1"/>
</dbReference>
<dbReference type="NCBIfam" id="TIGR00254">
    <property type="entry name" value="GGDEF"/>
    <property type="match status" value="1"/>
</dbReference>
<dbReference type="InterPro" id="IPR011623">
    <property type="entry name" value="7TMR_DISM_rcpt_extracell_dom1"/>
</dbReference>
<dbReference type="GO" id="GO:0005886">
    <property type="term" value="C:plasma membrane"/>
    <property type="evidence" value="ECO:0007669"/>
    <property type="project" value="TreeGrafter"/>
</dbReference>
<dbReference type="Proteomes" id="UP000484015">
    <property type="component" value="Unassembled WGS sequence"/>
</dbReference>
<dbReference type="RefSeq" id="WP_155440236.1">
    <property type="nucleotide sequence ID" value="NZ_WNLA01000012.1"/>
</dbReference>
<dbReference type="OrthoDB" id="5289013at2"/>
<dbReference type="PROSITE" id="PS50887">
    <property type="entry name" value="GGDEF"/>
    <property type="match status" value="1"/>
</dbReference>
<feature type="domain" description="GGDEF" evidence="5">
    <location>
        <begin position="440"/>
        <end position="572"/>
    </location>
</feature>
<keyword evidence="7" id="KW-1185">Reference proteome</keyword>
<feature type="signal peptide" evidence="4">
    <location>
        <begin position="1"/>
        <end position="26"/>
    </location>
</feature>
<sequence length="574" mass="62535">MASSCSPFILRILFLLCMALPGCATAAPQQVLSVHGLPQGSLGRYAQVLQEKGPPLTLEAAQSRWRSGAFTAGSSAVFNTGIGARPLWVRLALRNPGDAAVPLRLAAGATWLDQLDIYLVQDGKPVAAWPAGDERSEAHPPNPAIGYTIDLSIPPGDVELYLRADSTDPLVLPVELLTPQQAMAQERRNHYWYGFLYGVMLALAAFNLTLFADLRQRSYLYYSLYLLCLVVGNIAYTGHGYAWLWPNAPHFQRYVILGMMGLLSAVGLLFACSFLSVADHAPRLLRAVRWYIGAGLLLLASLIAFDEHLATAQSAFVYMTTFAVIMVALGTLGVVRWRAPAARHFVVAAWCGMLGASLTVLAVWGFLPYTTLSYHGLEAGVLLEAVLLARAVAYRMRVQQDATLLAERLAGTDPLTSLPNRRAFIERSAVILKLADRKQRAASVIMLDLDHFKRINDELGHDAGDRVLVAASALLQQMCRASDILARWGGEEFIILMPDTTASQAGVFAERLRVAIQEASAAWRPDGQPVTASFGIAERREGMPFNALVKAADVQLYAAKQGGRNRVCFQTRAA</sequence>
<evidence type="ECO:0000259" key="5">
    <source>
        <dbReference type="PROSITE" id="PS50887"/>
    </source>
</evidence>
<feature type="transmembrane region" description="Helical" evidence="3">
    <location>
        <begin position="191"/>
        <end position="212"/>
    </location>
</feature>
<dbReference type="PANTHER" id="PTHR45138:SF9">
    <property type="entry name" value="DIGUANYLATE CYCLASE DGCM-RELATED"/>
    <property type="match status" value="1"/>
</dbReference>
<protein>
    <recommendedName>
        <fullName evidence="1">diguanylate cyclase</fullName>
        <ecNumber evidence="1">2.7.7.65</ecNumber>
    </recommendedName>
</protein>
<feature type="chain" id="PRO_5026941955" description="diguanylate cyclase" evidence="4">
    <location>
        <begin position="27"/>
        <end position="574"/>
    </location>
</feature>
<dbReference type="GO" id="GO:0043709">
    <property type="term" value="P:cell adhesion involved in single-species biofilm formation"/>
    <property type="evidence" value="ECO:0007669"/>
    <property type="project" value="TreeGrafter"/>
</dbReference>
<dbReference type="CDD" id="cd01949">
    <property type="entry name" value="GGDEF"/>
    <property type="match status" value="1"/>
</dbReference>
<keyword evidence="4" id="KW-0732">Signal</keyword>
<evidence type="ECO:0000256" key="3">
    <source>
        <dbReference type="SAM" id="Phobius"/>
    </source>
</evidence>
<evidence type="ECO:0000256" key="2">
    <source>
        <dbReference type="ARBA" id="ARBA00034247"/>
    </source>
</evidence>
<evidence type="ECO:0000256" key="4">
    <source>
        <dbReference type="SAM" id="SignalP"/>
    </source>
</evidence>
<accession>A0A6L6Q2L5</accession>
<dbReference type="InterPro" id="IPR029787">
    <property type="entry name" value="Nucleotide_cyclase"/>
</dbReference>
<organism evidence="6 7">
    <name type="scientific">Pseudoduganella ginsengisoli</name>
    <dbReference type="NCBI Taxonomy" id="1462440"/>
    <lineage>
        <taxon>Bacteria</taxon>
        <taxon>Pseudomonadati</taxon>
        <taxon>Pseudomonadota</taxon>
        <taxon>Betaproteobacteria</taxon>
        <taxon>Burkholderiales</taxon>
        <taxon>Oxalobacteraceae</taxon>
        <taxon>Telluria group</taxon>
        <taxon>Pseudoduganella</taxon>
    </lineage>
</organism>
<dbReference type="FunFam" id="3.30.70.270:FF:000001">
    <property type="entry name" value="Diguanylate cyclase domain protein"/>
    <property type="match status" value="1"/>
</dbReference>
<keyword evidence="3" id="KW-1133">Transmembrane helix</keyword>
<evidence type="ECO:0000313" key="7">
    <source>
        <dbReference type="Proteomes" id="UP000484015"/>
    </source>
</evidence>
<dbReference type="Pfam" id="PF07696">
    <property type="entry name" value="7TMR-DISMED2"/>
    <property type="match status" value="1"/>
</dbReference>
<dbReference type="Pfam" id="PF00990">
    <property type="entry name" value="GGDEF"/>
    <property type="match status" value="1"/>
</dbReference>
<evidence type="ECO:0000256" key="1">
    <source>
        <dbReference type="ARBA" id="ARBA00012528"/>
    </source>
</evidence>